<dbReference type="RefSeq" id="WP_257498625.1">
    <property type="nucleotide sequence ID" value="NZ_CP102382.1"/>
</dbReference>
<accession>A0ABY5NQ71</accession>
<evidence type="ECO:0008006" key="4">
    <source>
        <dbReference type="Google" id="ProtNLM"/>
    </source>
</evidence>
<evidence type="ECO:0000313" key="2">
    <source>
        <dbReference type="EMBL" id="UUV20721.1"/>
    </source>
</evidence>
<name>A0ABY5NQ71_9FLAO</name>
<evidence type="ECO:0000256" key="1">
    <source>
        <dbReference type="SAM" id="SignalP"/>
    </source>
</evidence>
<dbReference type="Proteomes" id="UP001317001">
    <property type="component" value="Chromosome"/>
</dbReference>
<sequence>MKKTLLTVALLMGFCSQAQDFLVGPSISYQSQAGNVLKVGGYYMQPLAQNEVGIKLEANANMAYFREQFVVIPEGSFTFYPTLNRLIVPFAEGEITPYTVTPKVGLSIATMLELGVGYGFDMQTKQDVKPIKGFTFSLGFYIPLNAF</sequence>
<reference evidence="2 3" key="1">
    <citation type="submission" date="2022-08" db="EMBL/GenBank/DDBJ databases">
        <title>Myroides zhujiangensis sp. nov., a novel bacterium isolated from sediment in the Pearl River Estuary.</title>
        <authorList>
            <person name="Cui L."/>
        </authorList>
    </citation>
    <scope>NUCLEOTIDE SEQUENCE [LARGE SCALE GENOMIC DNA]</scope>
    <source>
        <strain evidence="2 3">SCSIO 72103</strain>
    </source>
</reference>
<evidence type="ECO:0000313" key="3">
    <source>
        <dbReference type="Proteomes" id="UP001317001"/>
    </source>
</evidence>
<dbReference type="EMBL" id="CP102382">
    <property type="protein sequence ID" value="UUV20721.1"/>
    <property type="molecule type" value="Genomic_DNA"/>
</dbReference>
<protein>
    <recommendedName>
        <fullName evidence="4">Outer membrane protein beta-barrel domain-containing protein</fullName>
    </recommendedName>
</protein>
<proteinExistence type="predicted"/>
<feature type="chain" id="PRO_5047429845" description="Outer membrane protein beta-barrel domain-containing protein" evidence="1">
    <location>
        <begin position="19"/>
        <end position="147"/>
    </location>
</feature>
<organism evidence="2 3">
    <name type="scientific">Paenimyroides aestuarii</name>
    <dbReference type="NCBI Taxonomy" id="2968490"/>
    <lineage>
        <taxon>Bacteria</taxon>
        <taxon>Pseudomonadati</taxon>
        <taxon>Bacteroidota</taxon>
        <taxon>Flavobacteriia</taxon>
        <taxon>Flavobacteriales</taxon>
        <taxon>Flavobacteriaceae</taxon>
        <taxon>Paenimyroides</taxon>
    </lineage>
</organism>
<feature type="signal peptide" evidence="1">
    <location>
        <begin position="1"/>
        <end position="18"/>
    </location>
</feature>
<gene>
    <name evidence="2" type="ORF">NPX36_10285</name>
</gene>
<keyword evidence="3" id="KW-1185">Reference proteome</keyword>
<keyword evidence="1" id="KW-0732">Signal</keyword>